<dbReference type="Gene3D" id="3.30.70.1210">
    <property type="entry name" value="Crispr-associated protein, domain 2"/>
    <property type="match status" value="1"/>
</dbReference>
<accession>A0A562VKI8</accession>
<dbReference type="RefSeq" id="WP_145023438.1">
    <property type="nucleotide sequence ID" value="NZ_VLLN01000016.1"/>
</dbReference>
<dbReference type="CDD" id="cd09727">
    <property type="entry name" value="Cas6_I-E"/>
    <property type="match status" value="1"/>
</dbReference>
<protein>
    <submittedName>
        <fullName evidence="1">CRISPR-associated protein, Cse3 family</fullName>
    </submittedName>
</protein>
<evidence type="ECO:0000313" key="2">
    <source>
        <dbReference type="Proteomes" id="UP000319449"/>
    </source>
</evidence>
<dbReference type="Pfam" id="PF08798">
    <property type="entry name" value="CRISPR_assoc"/>
    <property type="match status" value="1"/>
</dbReference>
<reference evidence="1 2" key="1">
    <citation type="submission" date="2019-07" db="EMBL/GenBank/DDBJ databases">
        <title>Genomic Encyclopedia of Archaeal and Bacterial Type Strains, Phase II (KMG-II): from individual species to whole genera.</title>
        <authorList>
            <person name="Goeker M."/>
        </authorList>
    </citation>
    <scope>NUCLEOTIDE SEQUENCE [LARGE SCALE GENOMIC DNA]</scope>
    <source>
        <strain evidence="1 2">ATCC BAA-1139</strain>
    </source>
</reference>
<dbReference type="NCBIfam" id="TIGR01907">
    <property type="entry name" value="casE_Cse3"/>
    <property type="match status" value="1"/>
</dbReference>
<dbReference type="Proteomes" id="UP000319449">
    <property type="component" value="Unassembled WGS sequence"/>
</dbReference>
<organism evidence="1 2">
    <name type="scientific">Geobacter argillaceus</name>
    <dbReference type="NCBI Taxonomy" id="345631"/>
    <lineage>
        <taxon>Bacteria</taxon>
        <taxon>Pseudomonadati</taxon>
        <taxon>Thermodesulfobacteriota</taxon>
        <taxon>Desulfuromonadia</taxon>
        <taxon>Geobacterales</taxon>
        <taxon>Geobacteraceae</taxon>
        <taxon>Geobacter</taxon>
    </lineage>
</organism>
<keyword evidence="2" id="KW-1185">Reference proteome</keyword>
<dbReference type="AlphaFoldDB" id="A0A562VKI8"/>
<dbReference type="Gene3D" id="3.30.70.1200">
    <property type="entry name" value="Crispr-associated protein, domain 1"/>
    <property type="match status" value="1"/>
</dbReference>
<proteinExistence type="predicted"/>
<dbReference type="EMBL" id="VLLN01000016">
    <property type="protein sequence ID" value="TWJ18390.1"/>
    <property type="molecule type" value="Genomic_DNA"/>
</dbReference>
<sequence length="228" mass="25913">MNWLARLDVEAETARAEGIFDSYAWHKKLWDCFPNAPDAQRDFLTRIDPLEGAFRLWVLSGTKPVCPRWCSTDGFDLKQIAETFLSHRFYAFDVRANPVRALVQRDESGQPLLGENGRRKRGKRVPLVKSDELRAWLVRKGEVRCRDNETGDDVPGGFRIVEEKPLEISPMVESHFRKKGESAYHGGVQFRGTLEITDRARFIETYQSGIGSAKGFGFGLLLLAPINL</sequence>
<comment type="caution">
    <text evidence="1">The sequence shown here is derived from an EMBL/GenBank/DDBJ whole genome shotgun (WGS) entry which is preliminary data.</text>
</comment>
<gene>
    <name evidence="1" type="ORF">JN12_02612</name>
</gene>
<dbReference type="OrthoDB" id="9795689at2"/>
<dbReference type="InterPro" id="IPR010179">
    <property type="entry name" value="CRISPR-assoc_prot_Cse3"/>
</dbReference>
<evidence type="ECO:0000313" key="1">
    <source>
        <dbReference type="EMBL" id="TWJ18390.1"/>
    </source>
</evidence>
<dbReference type="SUPFAM" id="SSF117987">
    <property type="entry name" value="CRISPR-associated protein"/>
    <property type="match status" value="2"/>
</dbReference>
<name>A0A562VKI8_9BACT</name>
<dbReference type="SMART" id="SM01101">
    <property type="entry name" value="CRISPR_assoc"/>
    <property type="match status" value="1"/>
</dbReference>